<keyword evidence="1" id="KW-0479">Metal-binding</keyword>
<protein>
    <recommendedName>
        <fullName evidence="5">MYND-type domain-containing protein</fullName>
    </recommendedName>
</protein>
<dbReference type="PANTHER" id="PTHR46920:SF1">
    <property type="entry name" value="PROTEIN MSS51 HOMOLOG, MITOCHONDRIAL-RELATED"/>
    <property type="match status" value="1"/>
</dbReference>
<accession>A0A1M2VXH0</accession>
<proteinExistence type="predicted"/>
<dbReference type="EMBL" id="MNAD01000505">
    <property type="protein sequence ID" value="OJT12246.1"/>
    <property type="molecule type" value="Genomic_DNA"/>
</dbReference>
<dbReference type="OMA" id="WANVHRE"/>
<reference evidence="6 7" key="1">
    <citation type="submission" date="2016-10" db="EMBL/GenBank/DDBJ databases">
        <title>Genome sequence of the basidiomycete white-rot fungus Trametes pubescens.</title>
        <authorList>
            <person name="Makela M.R."/>
            <person name="Granchi Z."/>
            <person name="Peng M."/>
            <person name="De Vries R.P."/>
            <person name="Grigoriev I."/>
            <person name="Riley R."/>
            <person name="Hilden K."/>
        </authorList>
    </citation>
    <scope>NUCLEOTIDE SEQUENCE [LARGE SCALE GENOMIC DNA]</scope>
    <source>
        <strain evidence="6 7">FBCC735</strain>
    </source>
</reference>
<dbReference type="AlphaFoldDB" id="A0A1M2VXH0"/>
<dbReference type="GO" id="GO:0008270">
    <property type="term" value="F:zinc ion binding"/>
    <property type="evidence" value="ECO:0007669"/>
    <property type="project" value="UniProtKB-KW"/>
</dbReference>
<dbReference type="InterPro" id="IPR052839">
    <property type="entry name" value="Mito_gene_expr_regulator"/>
</dbReference>
<feature type="domain" description="MYND-type" evidence="5">
    <location>
        <begin position="38"/>
        <end position="82"/>
    </location>
</feature>
<dbReference type="PANTHER" id="PTHR46920">
    <property type="match status" value="1"/>
</dbReference>
<dbReference type="Proteomes" id="UP000184267">
    <property type="component" value="Unassembled WGS sequence"/>
</dbReference>
<evidence type="ECO:0000313" key="6">
    <source>
        <dbReference type="EMBL" id="OJT12246.1"/>
    </source>
</evidence>
<evidence type="ECO:0000256" key="3">
    <source>
        <dbReference type="ARBA" id="ARBA00022833"/>
    </source>
</evidence>
<comment type="caution">
    <text evidence="6">The sequence shown here is derived from an EMBL/GenBank/DDBJ whole genome shotgun (WGS) entry which is preliminary data.</text>
</comment>
<dbReference type="PROSITE" id="PS50865">
    <property type="entry name" value="ZF_MYND_2"/>
    <property type="match status" value="1"/>
</dbReference>
<name>A0A1M2VXH0_TRAPU</name>
<keyword evidence="3" id="KW-0862">Zinc</keyword>
<evidence type="ECO:0000256" key="1">
    <source>
        <dbReference type="ARBA" id="ARBA00022723"/>
    </source>
</evidence>
<keyword evidence="2 4" id="KW-0863">Zinc-finger</keyword>
<dbReference type="PROSITE" id="PS01360">
    <property type="entry name" value="ZF_MYND_1"/>
    <property type="match status" value="1"/>
</dbReference>
<organism evidence="6 7">
    <name type="scientific">Trametes pubescens</name>
    <name type="common">White-rot fungus</name>
    <dbReference type="NCBI Taxonomy" id="154538"/>
    <lineage>
        <taxon>Eukaryota</taxon>
        <taxon>Fungi</taxon>
        <taxon>Dikarya</taxon>
        <taxon>Basidiomycota</taxon>
        <taxon>Agaricomycotina</taxon>
        <taxon>Agaricomycetes</taxon>
        <taxon>Polyporales</taxon>
        <taxon>Polyporaceae</taxon>
        <taxon>Trametes</taxon>
    </lineage>
</organism>
<keyword evidence="7" id="KW-1185">Reference proteome</keyword>
<dbReference type="SUPFAM" id="SSF144232">
    <property type="entry name" value="HIT/MYND zinc finger-like"/>
    <property type="match status" value="1"/>
</dbReference>
<dbReference type="STRING" id="154538.A0A1M2VXH0"/>
<evidence type="ECO:0000313" key="7">
    <source>
        <dbReference type="Proteomes" id="UP000184267"/>
    </source>
</evidence>
<dbReference type="Gene3D" id="6.10.140.2220">
    <property type="match status" value="1"/>
</dbReference>
<dbReference type="InterPro" id="IPR002893">
    <property type="entry name" value="Znf_MYND"/>
</dbReference>
<evidence type="ECO:0000259" key="5">
    <source>
        <dbReference type="PROSITE" id="PS50865"/>
    </source>
</evidence>
<evidence type="ECO:0000256" key="4">
    <source>
        <dbReference type="PROSITE-ProRule" id="PRU00134"/>
    </source>
</evidence>
<dbReference type="OrthoDB" id="2733483at2759"/>
<evidence type="ECO:0000256" key="2">
    <source>
        <dbReference type="ARBA" id="ARBA00022771"/>
    </source>
</evidence>
<dbReference type="Pfam" id="PF01753">
    <property type="entry name" value="zf-MYND"/>
    <property type="match status" value="1"/>
</dbReference>
<sequence length="334" mass="37128">MSLYKYSTPSSTRDPYFMDSDASQSPLISSLYTFSFQCAHCLKIDWELPKDAKLKRCAGCTAVMYCSKNCQKAAWPAHKQMCRSAQSRDHFAGYEAPLALLNDVDRWVNEIHSYALIALANAVVHLSGGIAANFASPRIIIFRLVPVKDFPNPALAFQLRPETPEVVDEDDCRDLFADWDTLETACQVQAAMRADSGPTSTYVGSLPALFHVSDAHLVAYHPLPIYAPQSLGRGPLDDFTRGLLLDVVAMCIETMNVGIVLRKSADESQPEPDMGMLFLQKKKWAWVKRDNGWEGIRSPSSNASKRGLDLDAFWALLYQLCDGTRDVPGYSSKC</sequence>
<gene>
    <name evidence="6" type="ORF">TRAPUB_11205</name>
</gene>